<dbReference type="EMBL" id="FNVR01000003">
    <property type="protein sequence ID" value="SEF67491.1"/>
    <property type="molecule type" value="Genomic_DNA"/>
</dbReference>
<dbReference type="AlphaFoldDB" id="A0A1H5TZQ6"/>
<proteinExistence type="predicted"/>
<evidence type="ECO:0000313" key="3">
    <source>
        <dbReference type="Proteomes" id="UP000236736"/>
    </source>
</evidence>
<evidence type="ECO:0000256" key="1">
    <source>
        <dbReference type="SAM" id="Coils"/>
    </source>
</evidence>
<gene>
    <name evidence="2" type="ORF">SAMN03080598_00993</name>
</gene>
<feature type="coiled-coil region" evidence="1">
    <location>
        <begin position="611"/>
        <end position="638"/>
    </location>
</feature>
<dbReference type="OrthoDB" id="831785at2"/>
<protein>
    <submittedName>
        <fullName evidence="2">Uncharacterized protein</fullName>
    </submittedName>
</protein>
<reference evidence="3" key="1">
    <citation type="submission" date="2016-10" db="EMBL/GenBank/DDBJ databases">
        <authorList>
            <person name="Varghese N."/>
            <person name="Submissions S."/>
        </authorList>
    </citation>
    <scope>NUCLEOTIDE SEQUENCE [LARGE SCALE GENOMIC DNA]</scope>
    <source>
        <strain evidence="3">DSM 17298</strain>
    </source>
</reference>
<dbReference type="STRING" id="1120964.GCA_001313265_00507"/>
<evidence type="ECO:0000313" key="2">
    <source>
        <dbReference type="EMBL" id="SEF67491.1"/>
    </source>
</evidence>
<keyword evidence="1" id="KW-0175">Coiled coil</keyword>
<name>A0A1H5TZQ6_9BACT</name>
<sequence>MKFQFGLVFTIFFILGQHSQAQDLKPYQGGYTFNQLRGIAKFTYYLTPENEPILDGPFSFTYKKLDSLTKDNLVKLDVKGDYDAYKKVNAWNYRLEEHRIQVEDVKDRQIVGNLDSKVSEMNSNYSDGRLDGILNYSEKTWLNEAYLETFRTGNLMFSEDRLTGRVLFENSRPTEYYKISGNLNSEGLMDGAWEFEYLEDGLGMKEIRRYENGFLIGLQKNNQVTGEKLEEVVFFDAIEKLDSLDQGFEVEYSLSEQFFGLTFNDGFAEQSKEYRQQFSGTRLLEDALVRILKFEDDRFLEDGKLVKSPIQTRRFRYDLSEADLESFDESLELYGQLKSFLDLASNSNFLKLNQNSSDSLAFTVAYLEYVKAKLVKLEPILNTIESGEINYFDQAYLRKNVDDLLPEVETISYEFQSKPLERTLTYNLYKNSKGLADDLNTYLKAELEKFRGFDAFINRQQQAFRQNQNLASIEKSILDRKRKVDSLYSSLEFDSQEHRELVEAFYNNLASGQYQALLDQYNQLESFESKATQGDVIVDLLQFTTNRMGDLEKVVNLNDQITEMFTVKTFDPFTFETDFEILEQRNLYQAAITLSKYEYQGLLETTDYEVAEGHLINLENLMIQLTKLRQKNTRKLERELVKTGGNINQLKKLLSL</sequence>
<dbReference type="RefSeq" id="WP_103923681.1">
    <property type="nucleotide sequence ID" value="NZ_FNVR01000003.1"/>
</dbReference>
<keyword evidence="3" id="KW-1185">Reference proteome</keyword>
<accession>A0A1H5TZQ6</accession>
<dbReference type="Proteomes" id="UP000236736">
    <property type="component" value="Unassembled WGS sequence"/>
</dbReference>
<organism evidence="2 3">
    <name type="scientific">Algoriphagus boritolerans DSM 17298 = JCM 18970</name>
    <dbReference type="NCBI Taxonomy" id="1120964"/>
    <lineage>
        <taxon>Bacteria</taxon>
        <taxon>Pseudomonadati</taxon>
        <taxon>Bacteroidota</taxon>
        <taxon>Cytophagia</taxon>
        <taxon>Cytophagales</taxon>
        <taxon>Cyclobacteriaceae</taxon>
        <taxon>Algoriphagus</taxon>
    </lineage>
</organism>